<feature type="compositionally biased region" description="Basic residues" evidence="1">
    <location>
        <begin position="1"/>
        <end position="11"/>
    </location>
</feature>
<dbReference type="OrthoDB" id="7257844at2"/>
<evidence type="ECO:0000313" key="2">
    <source>
        <dbReference type="EMBL" id="SFL05589.1"/>
    </source>
</evidence>
<name>A0A1I4EJY6_9PROT</name>
<sequence length="184" mass="19833">MAVKRKPKAAKAKQDDLAKPSKWRLQHGGFSEPVRDADPDTGSPVAHRRAVDTLGLMLANGSITPQMHEAGAMFRVTFRLAALDGMRTTQLLRIQGGGGDLLSERQAVARRRLAAALDLFGGADSAGGSCLWHVLGLECSLREWAMRQGWSGRPVHHVQAQGILLTALGVLASHYGLQPRERAA</sequence>
<gene>
    <name evidence="2" type="ORF">SAMN02745775_116106</name>
</gene>
<reference evidence="2 3" key="1">
    <citation type="submission" date="2016-10" db="EMBL/GenBank/DDBJ databases">
        <authorList>
            <person name="de Groot N.N."/>
        </authorList>
    </citation>
    <scope>NUCLEOTIDE SEQUENCE [LARGE SCALE GENOMIC DNA]</scope>
    <source>
        <strain evidence="2 3">DSM 19981</strain>
    </source>
</reference>
<accession>A0A1I4EJY6</accession>
<protein>
    <submittedName>
        <fullName evidence="2">Uncharacterized protein</fullName>
    </submittedName>
</protein>
<dbReference type="AlphaFoldDB" id="A0A1I4EJY6"/>
<dbReference type="STRING" id="1123062.SAMN02745775_116106"/>
<evidence type="ECO:0000256" key="1">
    <source>
        <dbReference type="SAM" id="MobiDB-lite"/>
    </source>
</evidence>
<organism evidence="2 3">
    <name type="scientific">Falsiroseomonas stagni DSM 19981</name>
    <dbReference type="NCBI Taxonomy" id="1123062"/>
    <lineage>
        <taxon>Bacteria</taxon>
        <taxon>Pseudomonadati</taxon>
        <taxon>Pseudomonadota</taxon>
        <taxon>Alphaproteobacteria</taxon>
        <taxon>Acetobacterales</taxon>
        <taxon>Roseomonadaceae</taxon>
        <taxon>Falsiroseomonas</taxon>
    </lineage>
</organism>
<dbReference type="Proteomes" id="UP000199473">
    <property type="component" value="Unassembled WGS sequence"/>
</dbReference>
<keyword evidence="3" id="KW-1185">Reference proteome</keyword>
<dbReference type="EMBL" id="FOSQ01000016">
    <property type="protein sequence ID" value="SFL05589.1"/>
    <property type="molecule type" value="Genomic_DNA"/>
</dbReference>
<dbReference type="RefSeq" id="WP_092962930.1">
    <property type="nucleotide sequence ID" value="NZ_FOSQ01000016.1"/>
</dbReference>
<evidence type="ECO:0000313" key="3">
    <source>
        <dbReference type="Proteomes" id="UP000199473"/>
    </source>
</evidence>
<feature type="region of interest" description="Disordered" evidence="1">
    <location>
        <begin position="1"/>
        <end position="45"/>
    </location>
</feature>
<proteinExistence type="predicted"/>